<evidence type="ECO:0000256" key="1">
    <source>
        <dbReference type="SAM" id="SignalP"/>
    </source>
</evidence>
<proteinExistence type="predicted"/>
<organism evidence="2 3">
    <name type="scientific">Halobacillus andaensis</name>
    <dbReference type="NCBI Taxonomy" id="1176239"/>
    <lineage>
        <taxon>Bacteria</taxon>
        <taxon>Bacillati</taxon>
        <taxon>Bacillota</taxon>
        <taxon>Bacilli</taxon>
        <taxon>Bacillales</taxon>
        <taxon>Bacillaceae</taxon>
        <taxon>Halobacillus</taxon>
    </lineage>
</organism>
<dbReference type="Proteomes" id="UP000660110">
    <property type="component" value="Unassembled WGS sequence"/>
</dbReference>
<feature type="signal peptide" evidence="1">
    <location>
        <begin position="1"/>
        <end position="23"/>
    </location>
</feature>
<dbReference type="InterPro" id="IPR058890">
    <property type="entry name" value="YwtC-like"/>
</dbReference>
<dbReference type="RefSeq" id="WP_188377456.1">
    <property type="nucleotide sequence ID" value="NZ_BMEL01000002.1"/>
</dbReference>
<accession>A0A917EWJ5</accession>
<evidence type="ECO:0000313" key="2">
    <source>
        <dbReference type="EMBL" id="GGF22121.1"/>
    </source>
</evidence>
<feature type="chain" id="PRO_5036816675" description="Secreted protein" evidence="1">
    <location>
        <begin position="24"/>
        <end position="57"/>
    </location>
</feature>
<evidence type="ECO:0000313" key="3">
    <source>
        <dbReference type="Proteomes" id="UP000660110"/>
    </source>
</evidence>
<gene>
    <name evidence="2" type="ORF">GCM10010954_21220</name>
</gene>
<dbReference type="EMBL" id="BMEL01000002">
    <property type="protein sequence ID" value="GGF22121.1"/>
    <property type="molecule type" value="Genomic_DNA"/>
</dbReference>
<keyword evidence="3" id="KW-1185">Reference proteome</keyword>
<reference evidence="2" key="1">
    <citation type="journal article" date="2014" name="Int. J. Syst. Evol. Microbiol.">
        <title>Complete genome sequence of Corynebacterium casei LMG S-19264T (=DSM 44701T), isolated from a smear-ripened cheese.</title>
        <authorList>
            <consortium name="US DOE Joint Genome Institute (JGI-PGF)"/>
            <person name="Walter F."/>
            <person name="Albersmeier A."/>
            <person name="Kalinowski J."/>
            <person name="Ruckert C."/>
        </authorList>
    </citation>
    <scope>NUCLEOTIDE SEQUENCE</scope>
    <source>
        <strain evidence="2">CGMCC 1.12153</strain>
    </source>
</reference>
<keyword evidence="1" id="KW-0732">Signal</keyword>
<dbReference type="Pfam" id="PF26359">
    <property type="entry name" value="YwtC"/>
    <property type="match status" value="1"/>
</dbReference>
<evidence type="ECO:0008006" key="4">
    <source>
        <dbReference type="Google" id="ProtNLM"/>
    </source>
</evidence>
<reference evidence="2" key="2">
    <citation type="submission" date="2020-09" db="EMBL/GenBank/DDBJ databases">
        <authorList>
            <person name="Sun Q."/>
            <person name="Zhou Y."/>
        </authorList>
    </citation>
    <scope>NUCLEOTIDE SEQUENCE</scope>
    <source>
        <strain evidence="2">CGMCC 1.12153</strain>
    </source>
</reference>
<comment type="caution">
    <text evidence="2">The sequence shown here is derived from an EMBL/GenBank/DDBJ whole genome shotgun (WGS) entry which is preliminary data.</text>
</comment>
<dbReference type="AlphaFoldDB" id="A0A917EWJ5"/>
<sequence>MIKKLLKESRSFLLLGLVIIAMATFKQVDTINDEDKTFIENYNTEQTNNQDDTQISN</sequence>
<name>A0A917EWJ5_HALAA</name>
<protein>
    <recommendedName>
        <fullName evidence="4">Secreted protein</fullName>
    </recommendedName>
</protein>